<evidence type="ECO:0000313" key="2">
    <source>
        <dbReference type="Proteomes" id="UP001596183"/>
    </source>
</evidence>
<dbReference type="SUPFAM" id="SSF52467">
    <property type="entry name" value="DHS-like NAD/FAD-binding domain"/>
    <property type="match status" value="1"/>
</dbReference>
<gene>
    <name evidence="1" type="ORF">ACFP2V_27465</name>
</gene>
<accession>A0ABW0XTC3</accession>
<evidence type="ECO:0000313" key="1">
    <source>
        <dbReference type="EMBL" id="MFC5673693.1"/>
    </source>
</evidence>
<protein>
    <submittedName>
        <fullName evidence="1">Uncharacterized protein</fullName>
    </submittedName>
</protein>
<dbReference type="Proteomes" id="UP001596183">
    <property type="component" value="Unassembled WGS sequence"/>
</dbReference>
<dbReference type="RefSeq" id="WP_381217883.1">
    <property type="nucleotide sequence ID" value="NZ_JBHSPC010000093.1"/>
</dbReference>
<dbReference type="EMBL" id="JBHSPC010000093">
    <property type="protein sequence ID" value="MFC5673693.1"/>
    <property type="molecule type" value="Genomic_DNA"/>
</dbReference>
<organism evidence="1 2">
    <name type="scientific">Streptomyces incanus</name>
    <dbReference type="NCBI Taxonomy" id="887453"/>
    <lineage>
        <taxon>Bacteria</taxon>
        <taxon>Bacillati</taxon>
        <taxon>Actinomycetota</taxon>
        <taxon>Actinomycetes</taxon>
        <taxon>Kitasatosporales</taxon>
        <taxon>Streptomycetaceae</taxon>
        <taxon>Streptomyces</taxon>
    </lineage>
</organism>
<sequence>MRYPVEVGLVGHAQADLERLLPLLERKSDRSFLERAQATYRRWWELIGEQAAGSGTRCGPRR</sequence>
<reference evidence="2" key="1">
    <citation type="journal article" date="2019" name="Int. J. Syst. Evol. Microbiol.">
        <title>The Global Catalogue of Microorganisms (GCM) 10K type strain sequencing project: providing services to taxonomists for standard genome sequencing and annotation.</title>
        <authorList>
            <consortium name="The Broad Institute Genomics Platform"/>
            <consortium name="The Broad Institute Genome Sequencing Center for Infectious Disease"/>
            <person name="Wu L."/>
            <person name="Ma J."/>
        </authorList>
    </citation>
    <scope>NUCLEOTIDE SEQUENCE [LARGE SCALE GENOMIC DNA]</scope>
    <source>
        <strain evidence="2">JCM 13852</strain>
    </source>
</reference>
<comment type="caution">
    <text evidence="1">The sequence shown here is derived from an EMBL/GenBank/DDBJ whole genome shotgun (WGS) entry which is preliminary data.</text>
</comment>
<name>A0ABW0XTC3_9ACTN</name>
<dbReference type="InterPro" id="IPR029035">
    <property type="entry name" value="DHS-like_NAD/FAD-binding_dom"/>
</dbReference>
<proteinExistence type="predicted"/>
<keyword evidence="2" id="KW-1185">Reference proteome</keyword>